<reference evidence="1 2" key="1">
    <citation type="submission" date="2020-07" db="EMBL/GenBank/DDBJ databases">
        <title>Sequencing the genomes of 1000 actinobacteria strains.</title>
        <authorList>
            <person name="Klenk H.-P."/>
        </authorList>
    </citation>
    <scope>NUCLEOTIDE SEQUENCE [LARGE SCALE GENOMIC DNA]</scope>
    <source>
        <strain evidence="1 2">DSM 45278</strain>
    </source>
</reference>
<dbReference type="SUPFAM" id="SSF103032">
    <property type="entry name" value="Hypothetical protein YwqG"/>
    <property type="match status" value="1"/>
</dbReference>
<dbReference type="InterPro" id="IPR035948">
    <property type="entry name" value="YwqG-like_sf"/>
</dbReference>
<gene>
    <name evidence="1" type="ORF">HNR06_001009</name>
</gene>
<evidence type="ECO:0008006" key="3">
    <source>
        <dbReference type="Google" id="ProtNLM"/>
    </source>
</evidence>
<sequence length="293" mass="33641">MSRHTPPHPVDIEGLFPELLPWRRQTVRLHPRPGAPTIHDSSVGGPLLWPQDQPWPVCDGEHYDRDTQEPYAGEVYLVPVVQLHRAHAPDAPFPQGRDLLQVLWCPYGHGELLCPLPRVYWRNSHDVHRVGPTPSPHAEASEKYIPDPCTLHPETVTEYPSWDLPEGLDDLLYERFYRLERETGWSYQYHLSDAPGIKIGGYPGWTQDPVWPECGWCEQPMDHLLTVSSWEYDGASWHTWLPAEDRPGDGEEPWGHERARAAQNPAGLMLGGVYVFECWSCPERPTDHWFDCS</sequence>
<proteinExistence type="predicted"/>
<dbReference type="Gene3D" id="2.30.320.10">
    <property type="entry name" value="YwqG-like"/>
    <property type="match status" value="1"/>
</dbReference>
<dbReference type="RefSeq" id="WP_179809325.1">
    <property type="nucleotide sequence ID" value="NZ_JACCHL010000001.1"/>
</dbReference>
<organism evidence="1 2">
    <name type="scientific">Nocardiopsis sinuspersici</name>
    <dbReference type="NCBI Taxonomy" id="501010"/>
    <lineage>
        <taxon>Bacteria</taxon>
        <taxon>Bacillati</taxon>
        <taxon>Actinomycetota</taxon>
        <taxon>Actinomycetes</taxon>
        <taxon>Streptosporangiales</taxon>
        <taxon>Nocardiopsidaceae</taxon>
        <taxon>Nocardiopsis</taxon>
    </lineage>
</organism>
<accession>A0A7Z0BIV9</accession>
<name>A0A7Z0BIV9_9ACTN</name>
<evidence type="ECO:0000313" key="2">
    <source>
        <dbReference type="Proteomes" id="UP000584931"/>
    </source>
</evidence>
<dbReference type="Proteomes" id="UP000584931">
    <property type="component" value="Unassembled WGS sequence"/>
</dbReference>
<dbReference type="EMBL" id="JACCHL010000001">
    <property type="protein sequence ID" value="NYH51420.1"/>
    <property type="molecule type" value="Genomic_DNA"/>
</dbReference>
<dbReference type="AlphaFoldDB" id="A0A7Z0BIV9"/>
<evidence type="ECO:0000313" key="1">
    <source>
        <dbReference type="EMBL" id="NYH51420.1"/>
    </source>
</evidence>
<protein>
    <recommendedName>
        <fullName evidence="3">DUF1963 domain-containing protein</fullName>
    </recommendedName>
</protein>
<comment type="caution">
    <text evidence="1">The sequence shown here is derived from an EMBL/GenBank/DDBJ whole genome shotgun (WGS) entry which is preliminary data.</text>
</comment>